<dbReference type="Gene3D" id="1.20.1280.50">
    <property type="match status" value="1"/>
</dbReference>
<dbReference type="RefSeq" id="XP_033517802.1">
    <property type="nucleotide sequence ID" value="XM_033669332.1"/>
</dbReference>
<organism evidence="2 3">
    <name type="scientific">Dothidotthia symphoricarpi CBS 119687</name>
    <dbReference type="NCBI Taxonomy" id="1392245"/>
    <lineage>
        <taxon>Eukaryota</taxon>
        <taxon>Fungi</taxon>
        <taxon>Dikarya</taxon>
        <taxon>Ascomycota</taxon>
        <taxon>Pezizomycotina</taxon>
        <taxon>Dothideomycetes</taxon>
        <taxon>Pleosporomycetidae</taxon>
        <taxon>Pleosporales</taxon>
        <taxon>Dothidotthiaceae</taxon>
        <taxon>Dothidotthia</taxon>
    </lineage>
</organism>
<dbReference type="CDD" id="cd09917">
    <property type="entry name" value="F-box_SF"/>
    <property type="match status" value="1"/>
</dbReference>
<reference evidence="2" key="1">
    <citation type="journal article" date="2020" name="Stud. Mycol.">
        <title>101 Dothideomycetes genomes: a test case for predicting lifestyles and emergence of pathogens.</title>
        <authorList>
            <person name="Haridas S."/>
            <person name="Albert R."/>
            <person name="Binder M."/>
            <person name="Bloem J."/>
            <person name="Labutti K."/>
            <person name="Salamov A."/>
            <person name="Andreopoulos B."/>
            <person name="Baker S."/>
            <person name="Barry K."/>
            <person name="Bills G."/>
            <person name="Bluhm B."/>
            <person name="Cannon C."/>
            <person name="Castanera R."/>
            <person name="Culley D."/>
            <person name="Daum C."/>
            <person name="Ezra D."/>
            <person name="Gonzalez J."/>
            <person name="Henrissat B."/>
            <person name="Kuo A."/>
            <person name="Liang C."/>
            <person name="Lipzen A."/>
            <person name="Lutzoni F."/>
            <person name="Magnuson J."/>
            <person name="Mondo S."/>
            <person name="Nolan M."/>
            <person name="Ohm R."/>
            <person name="Pangilinan J."/>
            <person name="Park H.-J."/>
            <person name="Ramirez L."/>
            <person name="Alfaro M."/>
            <person name="Sun H."/>
            <person name="Tritt A."/>
            <person name="Yoshinaga Y."/>
            <person name="Zwiers L.-H."/>
            <person name="Turgeon B."/>
            <person name="Goodwin S."/>
            <person name="Spatafora J."/>
            <person name="Crous P."/>
            <person name="Grigoriev I."/>
        </authorList>
    </citation>
    <scope>NUCLEOTIDE SEQUENCE</scope>
    <source>
        <strain evidence="2">CBS 119687</strain>
    </source>
</reference>
<feature type="domain" description="F-box" evidence="1">
    <location>
        <begin position="9"/>
        <end position="47"/>
    </location>
</feature>
<sequence length="404" mass="46032">MPHSPPSITALPDELLLTIGAHLVNPNQNSDLVSLSLVSRRWRPIAQEWLLRVPRFNLTHIHTYMWELSNHSHIIPLIHSLDIYSSSENRVRHARNGLSIKEYTAIRCPAALAQRSMFIGLCMQNVYFYAGGAREKLYWGMALNEDVVAALFGVLLCVLPGLQELRLGGGWLMDFPFFSTVLASEFQDHRFEPEAWQEHSFLAGALAVVRPRLRVLHVPAEMTAMRRCAHVRTFLDFRAFDHLSEVGVTMMALRDGLLQLLDPRLVFPPSLEILRISEAMFDTTNFLHALFSAKKTSHLPLLRRVEVYYLYPVDTVQRAALRRPCLSPIEDAQRECKDAGVELRVYFPGFQLQTWLIGGSPWSLRDQGLDVLKAAERKAHNLPMADVCFPVLECEWDAQGNVVW</sequence>
<dbReference type="SUPFAM" id="SSF81383">
    <property type="entry name" value="F-box domain"/>
    <property type="match status" value="1"/>
</dbReference>
<dbReference type="InterPro" id="IPR001810">
    <property type="entry name" value="F-box_dom"/>
</dbReference>
<protein>
    <recommendedName>
        <fullName evidence="1">F-box domain-containing protein</fullName>
    </recommendedName>
</protein>
<evidence type="ECO:0000259" key="1">
    <source>
        <dbReference type="Pfam" id="PF12937"/>
    </source>
</evidence>
<dbReference type="GeneID" id="54409764"/>
<name>A0A6A5ZYF6_9PLEO</name>
<dbReference type="Proteomes" id="UP000799771">
    <property type="component" value="Unassembled WGS sequence"/>
</dbReference>
<evidence type="ECO:0000313" key="3">
    <source>
        <dbReference type="Proteomes" id="UP000799771"/>
    </source>
</evidence>
<dbReference type="InterPro" id="IPR036047">
    <property type="entry name" value="F-box-like_dom_sf"/>
</dbReference>
<accession>A0A6A5ZYF6</accession>
<keyword evidence="3" id="KW-1185">Reference proteome</keyword>
<dbReference type="OrthoDB" id="3219396at2759"/>
<gene>
    <name evidence="2" type="ORF">P153DRAFT_371728</name>
</gene>
<evidence type="ECO:0000313" key="2">
    <source>
        <dbReference type="EMBL" id="KAF2123408.1"/>
    </source>
</evidence>
<proteinExistence type="predicted"/>
<dbReference type="EMBL" id="ML977528">
    <property type="protein sequence ID" value="KAF2123408.1"/>
    <property type="molecule type" value="Genomic_DNA"/>
</dbReference>
<dbReference type="Pfam" id="PF12937">
    <property type="entry name" value="F-box-like"/>
    <property type="match status" value="1"/>
</dbReference>
<dbReference type="AlphaFoldDB" id="A0A6A5ZYF6"/>